<dbReference type="OrthoDB" id="10413405at2759"/>
<dbReference type="Proteomes" id="UP000243200">
    <property type="component" value="Unassembled WGS sequence"/>
</dbReference>
<name>A0A1C3KKM8_PLAOA</name>
<gene>
    <name evidence="3" type="primary">PowCR01_000228200</name>
    <name evidence="3" type="ORF">POWCR01_000228200</name>
</gene>
<reference evidence="3 4" key="1">
    <citation type="submission" date="2016-06" db="EMBL/GenBank/DDBJ databases">
        <authorList>
            <consortium name="Pathogen Informatics"/>
        </authorList>
    </citation>
    <scope>NUCLEOTIDE SEQUENCE [LARGE SCALE GENOMIC DNA]</scope>
</reference>
<feature type="compositionally biased region" description="Basic and acidic residues" evidence="1">
    <location>
        <begin position="86"/>
        <end position="96"/>
    </location>
</feature>
<evidence type="ECO:0000313" key="3">
    <source>
        <dbReference type="EMBL" id="SBT74544.1"/>
    </source>
</evidence>
<keyword evidence="2" id="KW-0472">Membrane</keyword>
<keyword evidence="2" id="KW-1133">Transmembrane helix</keyword>
<feature type="transmembrane region" description="Helical" evidence="2">
    <location>
        <begin position="218"/>
        <end position="244"/>
    </location>
</feature>
<proteinExistence type="predicted"/>
<organism evidence="3 4">
    <name type="scientific">Plasmodium ovale</name>
    <name type="common">malaria parasite P. ovale</name>
    <dbReference type="NCBI Taxonomy" id="36330"/>
    <lineage>
        <taxon>Eukaryota</taxon>
        <taxon>Sar</taxon>
        <taxon>Alveolata</taxon>
        <taxon>Apicomplexa</taxon>
        <taxon>Aconoidasida</taxon>
        <taxon>Haemosporida</taxon>
        <taxon>Plasmodiidae</taxon>
        <taxon>Plasmodium</taxon>
        <taxon>Plasmodium (Plasmodium)</taxon>
    </lineage>
</organism>
<evidence type="ECO:0000256" key="1">
    <source>
        <dbReference type="SAM" id="MobiDB-lite"/>
    </source>
</evidence>
<sequence>MSFGAEQCRALVQGQGVSNMLPPKIENLCECLNIGNQAIKDENGETRNKGTHAAGSEARDAASSQRVEQEANQEVRDASNQESDQDYNHADNEKGKQKCDCKGILGNENLQNAIMSFKECHGTETNINSALISQLKYLTKECYRTSLQKIIDSFEEKEICEVNILSLKQKGQEMLTLMNTVGGTVSGALHFVEKIKAVFSSGKHFFSELIEKFQGYQIFLPVGVLIFILIVIIGIFYMVAINFLSNILKFFRCIFCPTRNENKEYYNEEQMQQLQEQYYRTLQTNAQLNNYLLGYHNV</sequence>
<feature type="region of interest" description="Disordered" evidence="1">
    <location>
        <begin position="42"/>
        <end position="96"/>
    </location>
</feature>
<protein>
    <submittedName>
        <fullName evidence="3">PIR protein</fullName>
    </submittedName>
</protein>
<evidence type="ECO:0000256" key="2">
    <source>
        <dbReference type="SAM" id="Phobius"/>
    </source>
</evidence>
<accession>A0A1C3KKM8</accession>
<evidence type="ECO:0000313" key="4">
    <source>
        <dbReference type="Proteomes" id="UP000243200"/>
    </source>
</evidence>
<keyword evidence="2" id="KW-0812">Transmembrane</keyword>
<feature type="compositionally biased region" description="Basic and acidic residues" evidence="1">
    <location>
        <begin position="67"/>
        <end position="79"/>
    </location>
</feature>
<dbReference type="VEuPathDB" id="PlasmoDB:PocGH01_00079600"/>
<dbReference type="AlphaFoldDB" id="A0A1C3KKM8"/>
<dbReference type="EMBL" id="FLRJ01000729">
    <property type="protein sequence ID" value="SBT74544.1"/>
    <property type="molecule type" value="Genomic_DNA"/>
</dbReference>
<dbReference type="VEuPathDB" id="PlasmoDB:POWCR01_000228200"/>